<dbReference type="PRINTS" id="PR00344">
    <property type="entry name" value="BCTRLSENSOR"/>
</dbReference>
<dbReference type="SUPFAM" id="SSF52172">
    <property type="entry name" value="CheY-like"/>
    <property type="match status" value="1"/>
</dbReference>
<feature type="transmembrane region" description="Helical" evidence="19">
    <location>
        <begin position="226"/>
        <end position="247"/>
    </location>
</feature>
<feature type="domain" description="PAC" evidence="23">
    <location>
        <begin position="540"/>
        <end position="592"/>
    </location>
</feature>
<evidence type="ECO:0000256" key="7">
    <source>
        <dbReference type="ARBA" id="ARBA00022679"/>
    </source>
</evidence>
<evidence type="ECO:0000259" key="23">
    <source>
        <dbReference type="PROSITE" id="PS50113"/>
    </source>
</evidence>
<evidence type="ECO:0000256" key="15">
    <source>
        <dbReference type="ARBA" id="ARBA00064003"/>
    </source>
</evidence>
<evidence type="ECO:0000256" key="14">
    <source>
        <dbReference type="ARBA" id="ARBA00023136"/>
    </source>
</evidence>
<comment type="subunit">
    <text evidence="15">At low DSF concentrations, interacts with RpfF.</text>
</comment>
<dbReference type="GO" id="GO:0006355">
    <property type="term" value="P:regulation of DNA-templated transcription"/>
    <property type="evidence" value="ECO:0007669"/>
    <property type="project" value="InterPro"/>
</dbReference>
<feature type="domain" description="Histidine kinase" evidence="20">
    <location>
        <begin position="740"/>
        <end position="960"/>
    </location>
</feature>
<feature type="modified residue" description="4-aspartylphosphate" evidence="18">
    <location>
        <position position="1041"/>
    </location>
</feature>
<comment type="caution">
    <text evidence="25">The sequence shown here is derived from an EMBL/GenBank/DDBJ whole genome shotgun (WGS) entry which is preliminary data.</text>
</comment>
<keyword evidence="8 19" id="KW-0812">Transmembrane</keyword>
<keyword evidence="7" id="KW-0808">Transferase</keyword>
<evidence type="ECO:0000256" key="13">
    <source>
        <dbReference type="ARBA" id="ARBA00023012"/>
    </source>
</evidence>
<dbReference type="InterPro" id="IPR000700">
    <property type="entry name" value="PAS-assoc_C"/>
</dbReference>
<dbReference type="InterPro" id="IPR036641">
    <property type="entry name" value="HPT_dom_sf"/>
</dbReference>
<dbReference type="SUPFAM" id="SSF47384">
    <property type="entry name" value="Homodimeric domain of signal transducing histidine kinase"/>
    <property type="match status" value="1"/>
</dbReference>
<evidence type="ECO:0000256" key="12">
    <source>
        <dbReference type="ARBA" id="ARBA00022989"/>
    </source>
</evidence>
<dbReference type="GO" id="GO:0009927">
    <property type="term" value="F:histidine phosphotransfer kinase activity"/>
    <property type="evidence" value="ECO:0007669"/>
    <property type="project" value="TreeGrafter"/>
</dbReference>
<comment type="catalytic activity">
    <reaction evidence="1">
        <text>ATP + protein L-histidine = ADP + protein N-phospho-L-histidine.</text>
        <dbReference type="EC" id="2.7.13.3"/>
    </reaction>
</comment>
<evidence type="ECO:0000256" key="9">
    <source>
        <dbReference type="ARBA" id="ARBA00022741"/>
    </source>
</evidence>
<dbReference type="PROSITE" id="PS50112">
    <property type="entry name" value="PAS"/>
    <property type="match status" value="3"/>
</dbReference>
<evidence type="ECO:0000256" key="11">
    <source>
        <dbReference type="ARBA" id="ARBA00022840"/>
    </source>
</evidence>
<dbReference type="SUPFAM" id="SSF55785">
    <property type="entry name" value="PYP-like sensor domain (PAS domain)"/>
    <property type="match status" value="3"/>
</dbReference>
<evidence type="ECO:0000259" key="22">
    <source>
        <dbReference type="PROSITE" id="PS50112"/>
    </source>
</evidence>
<dbReference type="EC" id="2.7.13.3" evidence="3"/>
<dbReference type="PROSITE" id="PS50894">
    <property type="entry name" value="HPT"/>
    <property type="match status" value="1"/>
</dbReference>
<dbReference type="InterPro" id="IPR013767">
    <property type="entry name" value="PAS_fold"/>
</dbReference>
<dbReference type="SMART" id="SM00387">
    <property type="entry name" value="HATPase_c"/>
    <property type="match status" value="1"/>
</dbReference>
<dbReference type="SUPFAM" id="SSF47226">
    <property type="entry name" value="Histidine-containing phosphotransfer domain, HPT domain"/>
    <property type="match status" value="1"/>
</dbReference>
<evidence type="ECO:0000256" key="3">
    <source>
        <dbReference type="ARBA" id="ARBA00012438"/>
    </source>
</evidence>
<evidence type="ECO:0000256" key="18">
    <source>
        <dbReference type="PROSITE-ProRule" id="PRU00169"/>
    </source>
</evidence>
<dbReference type="SMART" id="SM00086">
    <property type="entry name" value="PAC"/>
    <property type="match status" value="3"/>
</dbReference>
<dbReference type="InterPro" id="IPR001789">
    <property type="entry name" value="Sig_transdc_resp-reg_receiver"/>
</dbReference>
<evidence type="ECO:0000256" key="1">
    <source>
        <dbReference type="ARBA" id="ARBA00000085"/>
    </source>
</evidence>
<dbReference type="InterPro" id="IPR007895">
    <property type="entry name" value="MASE1"/>
</dbReference>
<dbReference type="Pfam" id="PF05231">
    <property type="entry name" value="MASE1"/>
    <property type="match status" value="1"/>
</dbReference>
<dbReference type="InterPro" id="IPR035965">
    <property type="entry name" value="PAS-like_dom_sf"/>
</dbReference>
<keyword evidence="26" id="KW-1185">Reference proteome</keyword>
<protein>
    <recommendedName>
        <fullName evidence="16">Sensory/regulatory protein RpfC</fullName>
        <ecNumber evidence="3">2.7.13.3</ecNumber>
    </recommendedName>
</protein>
<reference evidence="25 26" key="1">
    <citation type="journal article" date="2019" name="Environ. Microbiol.">
        <title>Species interactions and distinct microbial communities in high Arctic permafrost affected cryosols are associated with the CH4 and CO2 gas fluxes.</title>
        <authorList>
            <person name="Altshuler I."/>
            <person name="Hamel J."/>
            <person name="Turney S."/>
            <person name="Magnuson E."/>
            <person name="Levesque R."/>
            <person name="Greer C."/>
            <person name="Whyte L.G."/>
        </authorList>
    </citation>
    <scope>NUCLEOTIDE SEQUENCE [LARGE SCALE GENOMIC DNA]</scope>
    <source>
        <strain evidence="25 26">E6.1</strain>
    </source>
</reference>
<dbReference type="InterPro" id="IPR001610">
    <property type="entry name" value="PAC"/>
</dbReference>
<feature type="transmembrane region" description="Helical" evidence="19">
    <location>
        <begin position="97"/>
        <end position="115"/>
    </location>
</feature>
<feature type="transmembrane region" description="Helical" evidence="19">
    <location>
        <begin position="193"/>
        <end position="214"/>
    </location>
</feature>
<evidence type="ECO:0000256" key="16">
    <source>
        <dbReference type="ARBA" id="ARBA00068150"/>
    </source>
</evidence>
<keyword evidence="13" id="KW-0902">Two-component regulatory system</keyword>
<dbReference type="InterPro" id="IPR036890">
    <property type="entry name" value="HATPase_C_sf"/>
</dbReference>
<dbReference type="Gene3D" id="3.40.50.2300">
    <property type="match status" value="1"/>
</dbReference>
<keyword evidence="10" id="KW-0418">Kinase</keyword>
<dbReference type="CDD" id="cd16922">
    <property type="entry name" value="HATPase_EvgS-ArcB-TorS-like"/>
    <property type="match status" value="1"/>
</dbReference>
<feature type="transmembrane region" description="Helical" evidence="19">
    <location>
        <begin position="253"/>
        <end position="286"/>
    </location>
</feature>
<dbReference type="CDD" id="cd17546">
    <property type="entry name" value="REC_hyHK_CKI1_RcsC-like"/>
    <property type="match status" value="1"/>
</dbReference>
<dbReference type="PANTHER" id="PTHR43047">
    <property type="entry name" value="TWO-COMPONENT HISTIDINE PROTEIN KINASE"/>
    <property type="match status" value="1"/>
</dbReference>
<dbReference type="GO" id="GO:0005886">
    <property type="term" value="C:plasma membrane"/>
    <property type="evidence" value="ECO:0007669"/>
    <property type="project" value="UniProtKB-SubCell"/>
</dbReference>
<dbReference type="NCBIfam" id="TIGR00229">
    <property type="entry name" value="sensory_box"/>
    <property type="match status" value="3"/>
</dbReference>
<organism evidence="25 26">
    <name type="scientific">Sphingomonas glacialis</name>
    <dbReference type="NCBI Taxonomy" id="658225"/>
    <lineage>
        <taxon>Bacteria</taxon>
        <taxon>Pseudomonadati</taxon>
        <taxon>Pseudomonadota</taxon>
        <taxon>Alphaproteobacteria</taxon>
        <taxon>Sphingomonadales</taxon>
        <taxon>Sphingomonadaceae</taxon>
        <taxon>Sphingomonas</taxon>
    </lineage>
</organism>
<accession>A0A502FWZ6</accession>
<evidence type="ECO:0000256" key="5">
    <source>
        <dbReference type="ARBA" id="ARBA00022519"/>
    </source>
</evidence>
<feature type="domain" description="PAS" evidence="22">
    <location>
        <begin position="593"/>
        <end position="663"/>
    </location>
</feature>
<keyword evidence="12 19" id="KW-1133">Transmembrane helix</keyword>
<evidence type="ECO:0000256" key="17">
    <source>
        <dbReference type="PROSITE-ProRule" id="PRU00110"/>
    </source>
</evidence>
<evidence type="ECO:0000259" key="21">
    <source>
        <dbReference type="PROSITE" id="PS50110"/>
    </source>
</evidence>
<proteinExistence type="predicted"/>
<dbReference type="GO" id="GO:0005524">
    <property type="term" value="F:ATP binding"/>
    <property type="evidence" value="ECO:0007669"/>
    <property type="project" value="UniProtKB-KW"/>
</dbReference>
<dbReference type="PROSITE" id="PS50109">
    <property type="entry name" value="HIS_KIN"/>
    <property type="match status" value="1"/>
</dbReference>
<evidence type="ECO:0000256" key="19">
    <source>
        <dbReference type="SAM" id="Phobius"/>
    </source>
</evidence>
<dbReference type="Gene3D" id="3.30.565.10">
    <property type="entry name" value="Histidine kinase-like ATPase, C-terminal domain"/>
    <property type="match status" value="1"/>
</dbReference>
<dbReference type="PROSITE" id="PS50110">
    <property type="entry name" value="RESPONSE_REGULATORY"/>
    <property type="match status" value="1"/>
</dbReference>
<feature type="transmembrane region" description="Helical" evidence="19">
    <location>
        <begin position="157"/>
        <end position="181"/>
    </location>
</feature>
<sequence>MGSSHCSLGVNPSTGQELACLSNWGSQKELRLSKPSSHRFPSTDRLLSRIVTVLAVAAAFGLLGWWGVMLTQMEARIPPVWLPNAIVVAVLLRTDRLALFLLPVCFAAGVISELVLDESLIRAVLLTGSNILEIAAVVAVMRLWCGERPDLTRFREVLVFGFVGGILVTCAKGLLAAAVMAAQFGRPDPADWFAWWTADSLGMMIVAPMVMTAIDGWRRRSPPSLATVREWFVVLSVGLAITVGVFAQTHFPFLFLVTPVVLVAALRLGPSGTVVATAMVALVAAIATRAHLGPIDLIRGDLNEKLIALKVFLVTNVAMGLPIAALIAGLERARVDLEASRDFQRSILENMQEVLFRTDKEGRWTFLNPAWEQLTGYSVEESLGQPSFTILHSEEVDEAKRLTQSARDGEMPPHSREWRLLGADGSSIHVEVATANLHDAQGRYLGRAGSVRDITARKAVQVALTESQRRFQTLANVSPAGIFQSDLTGACTYVNRAWLNFAGISFDEAMGRGWTRAVLKEDLPRLRDEWATAMVGGTEYRSWFRFLRPDGSQSWMEGVSAPEFDENGRLVGHIGVSLDVTDRKLAEQALVESEQQLSLLAAHATDAVFRLDLTGRCLYASPSVRELLGISPKSVIGHDLLTGFYPDDEASVIAAHRALARGEVERIVVSYRSAPFGKPGTWVWMEANCGLVRDPETDDPLEVIAAVRDITERKQLEVELDAALQRAEAAAQAKSSFLANMSHEIRTPMNGVVGFTELLLGSELTDEQRDTVQIIADSGKAMMQLLNDILDISKIEAGQMRCNEEAIDLPDALKSCIKLMDALARRKSIVLGIEIAADLPEWVITDGLRLRQIVLNLLGNALKFTDVGSVTLRASRQADPDGERIEIEVADTGPGIAEDRHRAIFEQFVQADTSVARQYGGTGLGLAISRQLARLIGGTLELSSMLGKGTSFYLRLPVREASRPASVPGADDTAPRRRRWTKGLAARVLVADDHDVNQMLSHAMLERLGYRVDIAEDGAEAIECVEAAMASGDPYGIVLMDIQMPVLDGLEASRRIRSSGITARQLPILALTANAGTDDIAASVEAGMEGHLVKPIRMADLDTALRRWLCDSAVGGDPIIASPTAPIPIFTPSPEMAEQFAARCAETLDAIDAMLRAGVFSDANVREIAVAVHNIAGTALMFGRPALGAVASALEKGLDLWSPSERPAKVAELLSAMRDAA</sequence>
<gene>
    <name evidence="25" type="ORF">EAH76_04040</name>
</gene>
<dbReference type="InterPro" id="IPR000014">
    <property type="entry name" value="PAS"/>
</dbReference>
<dbReference type="FunFam" id="1.10.287.130:FF:000002">
    <property type="entry name" value="Two-component osmosensing histidine kinase"/>
    <property type="match status" value="1"/>
</dbReference>
<dbReference type="InterPro" id="IPR013656">
    <property type="entry name" value="PAS_4"/>
</dbReference>
<dbReference type="InterPro" id="IPR005467">
    <property type="entry name" value="His_kinase_dom"/>
</dbReference>
<dbReference type="Proteomes" id="UP000319931">
    <property type="component" value="Unassembled WGS sequence"/>
</dbReference>
<dbReference type="InterPro" id="IPR003661">
    <property type="entry name" value="HisK_dim/P_dom"/>
</dbReference>
<evidence type="ECO:0000259" key="20">
    <source>
        <dbReference type="PROSITE" id="PS50109"/>
    </source>
</evidence>
<dbReference type="Gene3D" id="1.10.287.130">
    <property type="match status" value="1"/>
</dbReference>
<dbReference type="Pfam" id="PF00072">
    <property type="entry name" value="Response_reg"/>
    <property type="match status" value="1"/>
</dbReference>
<feature type="modified residue" description="Phosphohistidine" evidence="17">
    <location>
        <position position="1173"/>
    </location>
</feature>
<evidence type="ECO:0000256" key="10">
    <source>
        <dbReference type="ARBA" id="ARBA00022777"/>
    </source>
</evidence>
<feature type="domain" description="HPt" evidence="24">
    <location>
        <begin position="1132"/>
        <end position="1221"/>
    </location>
</feature>
<evidence type="ECO:0000256" key="6">
    <source>
        <dbReference type="ARBA" id="ARBA00022553"/>
    </source>
</evidence>
<comment type="subcellular location">
    <subcellularLocation>
        <location evidence="2">Cell inner membrane</location>
        <topology evidence="2">Multi-pass membrane protein</topology>
    </subcellularLocation>
</comment>
<feature type="domain" description="PAS" evidence="22">
    <location>
        <begin position="340"/>
        <end position="410"/>
    </location>
</feature>
<keyword evidence="5" id="KW-0997">Cell inner membrane</keyword>
<dbReference type="Pfam" id="PF08448">
    <property type="entry name" value="PAS_4"/>
    <property type="match status" value="2"/>
</dbReference>
<dbReference type="CDD" id="cd00082">
    <property type="entry name" value="HisKA"/>
    <property type="match status" value="1"/>
</dbReference>
<dbReference type="Pfam" id="PF00989">
    <property type="entry name" value="PAS"/>
    <property type="match status" value="1"/>
</dbReference>
<feature type="transmembrane region" description="Helical" evidence="19">
    <location>
        <begin position="307"/>
        <end position="330"/>
    </location>
</feature>
<feature type="transmembrane region" description="Helical" evidence="19">
    <location>
        <begin position="46"/>
        <end position="69"/>
    </location>
</feature>
<dbReference type="GO" id="GO:0000155">
    <property type="term" value="F:phosphorelay sensor kinase activity"/>
    <property type="evidence" value="ECO:0007669"/>
    <property type="project" value="InterPro"/>
</dbReference>
<dbReference type="Gene3D" id="3.30.450.20">
    <property type="entry name" value="PAS domain"/>
    <property type="match status" value="3"/>
</dbReference>
<keyword evidence="6 18" id="KW-0597">Phosphoprotein</keyword>
<dbReference type="SUPFAM" id="SSF55874">
    <property type="entry name" value="ATPase domain of HSP90 chaperone/DNA topoisomerase II/histidine kinase"/>
    <property type="match status" value="1"/>
</dbReference>
<feature type="domain" description="PAC" evidence="23">
    <location>
        <begin position="414"/>
        <end position="466"/>
    </location>
</feature>
<dbReference type="SMART" id="SM00091">
    <property type="entry name" value="PAS"/>
    <property type="match status" value="3"/>
</dbReference>
<dbReference type="PROSITE" id="PS50113">
    <property type="entry name" value="PAC"/>
    <property type="match status" value="3"/>
</dbReference>
<feature type="domain" description="PAS" evidence="22">
    <location>
        <begin position="467"/>
        <end position="537"/>
    </location>
</feature>
<dbReference type="Gene3D" id="1.20.120.160">
    <property type="entry name" value="HPT domain"/>
    <property type="match status" value="1"/>
</dbReference>
<feature type="transmembrane region" description="Helical" evidence="19">
    <location>
        <begin position="121"/>
        <end position="145"/>
    </location>
</feature>
<keyword evidence="9" id="KW-0547">Nucleotide-binding</keyword>
<dbReference type="AlphaFoldDB" id="A0A502FWZ6"/>
<dbReference type="InterPro" id="IPR003594">
    <property type="entry name" value="HATPase_dom"/>
</dbReference>
<dbReference type="CDD" id="cd00130">
    <property type="entry name" value="PAS"/>
    <property type="match status" value="3"/>
</dbReference>
<dbReference type="Pfam" id="PF00512">
    <property type="entry name" value="HisKA"/>
    <property type="match status" value="1"/>
</dbReference>
<dbReference type="FunFam" id="3.30.565.10:FF:000010">
    <property type="entry name" value="Sensor histidine kinase RcsC"/>
    <property type="match status" value="1"/>
</dbReference>
<dbReference type="InterPro" id="IPR011006">
    <property type="entry name" value="CheY-like_superfamily"/>
</dbReference>
<dbReference type="Pfam" id="PF01627">
    <property type="entry name" value="Hpt"/>
    <property type="match status" value="1"/>
</dbReference>
<dbReference type="InterPro" id="IPR036097">
    <property type="entry name" value="HisK_dim/P_sf"/>
</dbReference>
<evidence type="ECO:0000313" key="26">
    <source>
        <dbReference type="Proteomes" id="UP000319931"/>
    </source>
</evidence>
<evidence type="ECO:0000259" key="24">
    <source>
        <dbReference type="PROSITE" id="PS50894"/>
    </source>
</evidence>
<dbReference type="SMART" id="SM00388">
    <property type="entry name" value="HisKA"/>
    <property type="match status" value="1"/>
</dbReference>
<dbReference type="SMART" id="SM00448">
    <property type="entry name" value="REC"/>
    <property type="match status" value="1"/>
</dbReference>
<evidence type="ECO:0000313" key="25">
    <source>
        <dbReference type="EMBL" id="TPG53890.1"/>
    </source>
</evidence>
<name>A0A502FWZ6_9SPHN</name>
<keyword evidence="11" id="KW-0067">ATP-binding</keyword>
<keyword evidence="14 19" id="KW-0472">Membrane</keyword>
<evidence type="ECO:0000256" key="2">
    <source>
        <dbReference type="ARBA" id="ARBA00004429"/>
    </source>
</evidence>
<feature type="domain" description="Response regulatory" evidence="21">
    <location>
        <begin position="987"/>
        <end position="1109"/>
    </location>
</feature>
<dbReference type="InterPro" id="IPR008207">
    <property type="entry name" value="Sig_transdc_His_kin_Hpt_dom"/>
</dbReference>
<dbReference type="InterPro" id="IPR004358">
    <property type="entry name" value="Sig_transdc_His_kin-like_C"/>
</dbReference>
<dbReference type="EMBL" id="RCZC01000002">
    <property type="protein sequence ID" value="TPG53890.1"/>
    <property type="molecule type" value="Genomic_DNA"/>
</dbReference>
<dbReference type="Pfam" id="PF02518">
    <property type="entry name" value="HATPase_c"/>
    <property type="match status" value="1"/>
</dbReference>
<dbReference type="OrthoDB" id="9801651at2"/>
<feature type="domain" description="PAC" evidence="23">
    <location>
        <begin position="662"/>
        <end position="722"/>
    </location>
</feature>
<evidence type="ECO:0000256" key="8">
    <source>
        <dbReference type="ARBA" id="ARBA00022692"/>
    </source>
</evidence>
<keyword evidence="4" id="KW-1003">Cell membrane</keyword>
<evidence type="ECO:0000256" key="4">
    <source>
        <dbReference type="ARBA" id="ARBA00022475"/>
    </source>
</evidence>
<dbReference type="PANTHER" id="PTHR43047:SF72">
    <property type="entry name" value="OSMOSENSING HISTIDINE PROTEIN KINASE SLN1"/>
    <property type="match status" value="1"/>
</dbReference>